<gene>
    <name evidence="2" type="ORF">K435DRAFT_341471</name>
</gene>
<name>A0A4S8LET5_DENBC</name>
<feature type="compositionally biased region" description="Gly residues" evidence="1">
    <location>
        <begin position="292"/>
        <end position="309"/>
    </location>
</feature>
<accession>A0A4S8LET5</accession>
<dbReference type="EMBL" id="ML179447">
    <property type="protein sequence ID" value="THU87506.1"/>
    <property type="molecule type" value="Genomic_DNA"/>
</dbReference>
<protein>
    <submittedName>
        <fullName evidence="2">Uncharacterized protein</fullName>
    </submittedName>
</protein>
<feature type="region of interest" description="Disordered" evidence="1">
    <location>
        <begin position="286"/>
        <end position="309"/>
    </location>
</feature>
<reference evidence="2 3" key="1">
    <citation type="journal article" date="2019" name="Nat. Ecol. Evol.">
        <title>Megaphylogeny resolves global patterns of mushroom evolution.</title>
        <authorList>
            <person name="Varga T."/>
            <person name="Krizsan K."/>
            <person name="Foldi C."/>
            <person name="Dima B."/>
            <person name="Sanchez-Garcia M."/>
            <person name="Sanchez-Ramirez S."/>
            <person name="Szollosi G.J."/>
            <person name="Szarkandi J.G."/>
            <person name="Papp V."/>
            <person name="Albert L."/>
            <person name="Andreopoulos W."/>
            <person name="Angelini C."/>
            <person name="Antonin V."/>
            <person name="Barry K.W."/>
            <person name="Bougher N.L."/>
            <person name="Buchanan P."/>
            <person name="Buyck B."/>
            <person name="Bense V."/>
            <person name="Catcheside P."/>
            <person name="Chovatia M."/>
            <person name="Cooper J."/>
            <person name="Damon W."/>
            <person name="Desjardin D."/>
            <person name="Finy P."/>
            <person name="Geml J."/>
            <person name="Haridas S."/>
            <person name="Hughes K."/>
            <person name="Justo A."/>
            <person name="Karasinski D."/>
            <person name="Kautmanova I."/>
            <person name="Kiss B."/>
            <person name="Kocsube S."/>
            <person name="Kotiranta H."/>
            <person name="LaButti K.M."/>
            <person name="Lechner B.E."/>
            <person name="Liimatainen K."/>
            <person name="Lipzen A."/>
            <person name="Lukacs Z."/>
            <person name="Mihaltcheva S."/>
            <person name="Morgado L.N."/>
            <person name="Niskanen T."/>
            <person name="Noordeloos M.E."/>
            <person name="Ohm R.A."/>
            <person name="Ortiz-Santana B."/>
            <person name="Ovrebo C."/>
            <person name="Racz N."/>
            <person name="Riley R."/>
            <person name="Savchenko A."/>
            <person name="Shiryaev A."/>
            <person name="Soop K."/>
            <person name="Spirin V."/>
            <person name="Szebenyi C."/>
            <person name="Tomsovsky M."/>
            <person name="Tulloss R.E."/>
            <person name="Uehling J."/>
            <person name="Grigoriev I.V."/>
            <person name="Vagvolgyi C."/>
            <person name="Papp T."/>
            <person name="Martin F.M."/>
            <person name="Miettinen O."/>
            <person name="Hibbett D.S."/>
            <person name="Nagy L.G."/>
        </authorList>
    </citation>
    <scope>NUCLEOTIDE SEQUENCE [LARGE SCALE GENOMIC DNA]</scope>
    <source>
        <strain evidence="2 3">CBS 962.96</strain>
    </source>
</reference>
<dbReference type="AlphaFoldDB" id="A0A4S8LET5"/>
<proteinExistence type="predicted"/>
<feature type="region of interest" description="Disordered" evidence="1">
    <location>
        <begin position="230"/>
        <end position="250"/>
    </location>
</feature>
<dbReference type="OrthoDB" id="3263231at2759"/>
<evidence type="ECO:0000256" key="1">
    <source>
        <dbReference type="SAM" id="MobiDB-lite"/>
    </source>
</evidence>
<keyword evidence="3" id="KW-1185">Reference proteome</keyword>
<organism evidence="2 3">
    <name type="scientific">Dendrothele bispora (strain CBS 962.96)</name>
    <dbReference type="NCBI Taxonomy" id="1314807"/>
    <lineage>
        <taxon>Eukaryota</taxon>
        <taxon>Fungi</taxon>
        <taxon>Dikarya</taxon>
        <taxon>Basidiomycota</taxon>
        <taxon>Agaricomycotina</taxon>
        <taxon>Agaricomycetes</taxon>
        <taxon>Agaricomycetidae</taxon>
        <taxon>Agaricales</taxon>
        <taxon>Agaricales incertae sedis</taxon>
        <taxon>Dendrothele</taxon>
    </lineage>
</organism>
<evidence type="ECO:0000313" key="2">
    <source>
        <dbReference type="EMBL" id="THU87506.1"/>
    </source>
</evidence>
<dbReference type="Proteomes" id="UP000297245">
    <property type="component" value="Unassembled WGS sequence"/>
</dbReference>
<evidence type="ECO:0000313" key="3">
    <source>
        <dbReference type="Proteomes" id="UP000297245"/>
    </source>
</evidence>
<sequence>MMTASVIVPNTSTRRSRNRRSLPFLNLSYFTYLPRFERWVRFSQQRHPLLMGLQEHILHLVLCWRERVIQIHSIIVIILLRLWQLLGFAGTGAAAYAHRQKGGDGGDGRASSLVLTVVCSIFKWIWWVVDDAWEIGEGKRGLWTDNNNNDSEKEEPSLVLLILLAVRHQNREGSLVPKGIGVEWEWWEVFGGGYGGERSMFVHNPDLDDGEDKEGMRVDGVRKSRRMYLPGAQQGASGGRPAPRDNPNTSVVMLHRDGERVPKHQQPKMPEGPEEILPTYVRLVLDGRPRNGRGGSGGEGGASGSGQRV</sequence>